<gene>
    <name evidence="1" type="ORF">GRAN_3032</name>
</gene>
<dbReference type="SUPFAM" id="SSF55961">
    <property type="entry name" value="Bet v1-like"/>
    <property type="match status" value="1"/>
</dbReference>
<evidence type="ECO:0000313" key="1">
    <source>
        <dbReference type="EMBL" id="RXH56175.1"/>
    </source>
</evidence>
<dbReference type="EMBL" id="RDSM01000002">
    <property type="protein sequence ID" value="RXH56175.1"/>
    <property type="molecule type" value="Genomic_DNA"/>
</dbReference>
<reference evidence="2" key="2">
    <citation type="submission" date="2019-02" db="EMBL/GenBank/DDBJ databases">
        <title>Granulicella sibirica sp. nov., a psychrotolerant acidobacterium isolated from an organic soil layer in forested tundra, West Siberia.</title>
        <authorList>
            <person name="Oshkin I.Y."/>
            <person name="Kulichevskaya I.S."/>
            <person name="Rijpstra W.I.C."/>
            <person name="Sinninghe Damste J.S."/>
            <person name="Rakitin A.L."/>
            <person name="Ravin N.V."/>
            <person name="Dedysh S.N."/>
        </authorList>
    </citation>
    <scope>NUCLEOTIDE SEQUENCE [LARGE SCALE GENOMIC DNA]</scope>
    <source>
        <strain evidence="2">AF10</strain>
    </source>
</reference>
<sequence length="70" mass="7630">MSSETIAMDGHRLCASLSTFELHSAGDATILKNTIQLASFVGEDMVRGYQNGTDASLDNLVKHFQRWNAG</sequence>
<reference evidence="1 2" key="1">
    <citation type="submission" date="2018-11" db="EMBL/GenBank/DDBJ databases">
        <authorList>
            <person name="Mardanov A.V."/>
            <person name="Ravin N.V."/>
            <person name="Dedysh S.N."/>
        </authorList>
    </citation>
    <scope>NUCLEOTIDE SEQUENCE [LARGE SCALE GENOMIC DNA]</scope>
    <source>
        <strain evidence="1 2">AF10</strain>
    </source>
</reference>
<dbReference type="InterPro" id="IPR023393">
    <property type="entry name" value="START-like_dom_sf"/>
</dbReference>
<evidence type="ECO:0000313" key="2">
    <source>
        <dbReference type="Proteomes" id="UP000289437"/>
    </source>
</evidence>
<name>A0A4Q0SYB9_9BACT</name>
<proteinExistence type="predicted"/>
<dbReference type="Gene3D" id="3.30.530.20">
    <property type="match status" value="1"/>
</dbReference>
<dbReference type="Proteomes" id="UP000289437">
    <property type="component" value="Unassembled WGS sequence"/>
</dbReference>
<accession>A0A4Q0SYB9</accession>
<protein>
    <submittedName>
        <fullName evidence="1">Uncharacterized protein</fullName>
    </submittedName>
</protein>
<keyword evidence="2" id="KW-1185">Reference proteome</keyword>
<comment type="caution">
    <text evidence="1">The sequence shown here is derived from an EMBL/GenBank/DDBJ whole genome shotgun (WGS) entry which is preliminary data.</text>
</comment>
<dbReference type="AlphaFoldDB" id="A0A4Q0SYB9"/>
<organism evidence="1 2">
    <name type="scientific">Granulicella sibirica</name>
    <dbReference type="NCBI Taxonomy" id="2479048"/>
    <lineage>
        <taxon>Bacteria</taxon>
        <taxon>Pseudomonadati</taxon>
        <taxon>Acidobacteriota</taxon>
        <taxon>Terriglobia</taxon>
        <taxon>Terriglobales</taxon>
        <taxon>Acidobacteriaceae</taxon>
        <taxon>Granulicella</taxon>
    </lineage>
</organism>